<feature type="compositionally biased region" description="Basic residues" evidence="2">
    <location>
        <begin position="526"/>
        <end position="540"/>
    </location>
</feature>
<keyword evidence="1" id="KW-0175">Coiled coil</keyword>
<evidence type="ECO:0000313" key="4">
    <source>
        <dbReference type="Proteomes" id="UP000828390"/>
    </source>
</evidence>
<accession>A0A9D4F590</accession>
<dbReference type="GO" id="GO:0097542">
    <property type="term" value="C:ciliary tip"/>
    <property type="evidence" value="ECO:0007669"/>
    <property type="project" value="TreeGrafter"/>
</dbReference>
<name>A0A9D4F590_DREPO</name>
<protein>
    <submittedName>
        <fullName evidence="3">Uncharacterized protein</fullName>
    </submittedName>
</protein>
<dbReference type="GO" id="GO:0036158">
    <property type="term" value="P:outer dynein arm assembly"/>
    <property type="evidence" value="ECO:0007669"/>
    <property type="project" value="InterPro"/>
</dbReference>
<dbReference type="InterPro" id="IPR033192">
    <property type="entry name" value="ODAD3"/>
</dbReference>
<proteinExistence type="predicted"/>
<keyword evidence="4" id="KW-1185">Reference proteome</keyword>
<reference evidence="3" key="2">
    <citation type="submission" date="2020-11" db="EMBL/GenBank/DDBJ databases">
        <authorList>
            <person name="McCartney M.A."/>
            <person name="Auch B."/>
            <person name="Kono T."/>
            <person name="Mallez S."/>
            <person name="Becker A."/>
            <person name="Gohl D.M."/>
            <person name="Silverstein K.A.T."/>
            <person name="Koren S."/>
            <person name="Bechman K.B."/>
            <person name="Herman A."/>
            <person name="Abrahante J.E."/>
            <person name="Garbe J."/>
        </authorList>
    </citation>
    <scope>NUCLEOTIDE SEQUENCE</scope>
    <source>
        <strain evidence="3">Duluth1</strain>
        <tissue evidence="3">Whole animal</tissue>
    </source>
</reference>
<feature type="coiled-coil region" evidence="1">
    <location>
        <begin position="39"/>
        <end position="66"/>
    </location>
</feature>
<feature type="compositionally biased region" description="Basic and acidic residues" evidence="2">
    <location>
        <begin position="495"/>
        <end position="520"/>
    </location>
</feature>
<sequence>MPGNLGLPDKTTMGRTLAEMVEETRGKLHLKERDANAFYESSEIKKLKYKELISKLRKENKQKRIELTKCICGDENVIRTAFHHRKEELLSMQRHTAQKSILVMDQKVSEASNKLNVVLHDKTKRQFKLAELQNELAHMNFLNTTEFNEDKEQAIRRIQNEMDKAEIKVGAAHNITRRYEQIMDNIQKEVRNYPAILDCLEEQVQHSSDEKEELMKMTEKAVCAGEEARRDLHAMEREMHQAKRARDQQLNEMKKEVEKRKEVHDRSDKRQKIAVISDTSDSRQAKLLEPKAERQEMILTLEDAFEQIMKATNVSDIEDIVFRLEHQDQTYVRLRAMEKEKMSKRIIVSEELAKQRAIFEEMKFTSERQIQRGRKALEDMAEYLKEQETRRNNAIENYHRNNKLLLNLLSGTTTLFEKLKDIRLKPPLHNFAKGDPVEDLKQCGRKLEVLLDMLGIKKNQSQLHKVDGEKLSQYLESKLPPDNVRIRIDTDDHSDADDFHFDHDQENEGFTSREDIKRQGQEILHSKLKPKKKKPRKRNN</sequence>
<organism evidence="3 4">
    <name type="scientific">Dreissena polymorpha</name>
    <name type="common">Zebra mussel</name>
    <name type="synonym">Mytilus polymorpha</name>
    <dbReference type="NCBI Taxonomy" id="45954"/>
    <lineage>
        <taxon>Eukaryota</taxon>
        <taxon>Metazoa</taxon>
        <taxon>Spiralia</taxon>
        <taxon>Lophotrochozoa</taxon>
        <taxon>Mollusca</taxon>
        <taxon>Bivalvia</taxon>
        <taxon>Autobranchia</taxon>
        <taxon>Heteroconchia</taxon>
        <taxon>Euheterodonta</taxon>
        <taxon>Imparidentia</taxon>
        <taxon>Neoheterodontei</taxon>
        <taxon>Myida</taxon>
        <taxon>Dreissenoidea</taxon>
        <taxon>Dreissenidae</taxon>
        <taxon>Dreissena</taxon>
    </lineage>
</organism>
<evidence type="ECO:0000313" key="3">
    <source>
        <dbReference type="EMBL" id="KAH3791581.1"/>
    </source>
</evidence>
<evidence type="ECO:0000256" key="2">
    <source>
        <dbReference type="SAM" id="MobiDB-lite"/>
    </source>
</evidence>
<dbReference type="AlphaFoldDB" id="A0A9D4F590"/>
<dbReference type="GO" id="GO:0036064">
    <property type="term" value="C:ciliary basal body"/>
    <property type="evidence" value="ECO:0007669"/>
    <property type="project" value="TreeGrafter"/>
</dbReference>
<dbReference type="EMBL" id="JAIWYP010000007">
    <property type="protein sequence ID" value="KAH3791581.1"/>
    <property type="molecule type" value="Genomic_DNA"/>
</dbReference>
<feature type="region of interest" description="Disordered" evidence="2">
    <location>
        <begin position="495"/>
        <end position="540"/>
    </location>
</feature>
<reference evidence="3" key="1">
    <citation type="journal article" date="2019" name="bioRxiv">
        <title>The Genome of the Zebra Mussel, Dreissena polymorpha: A Resource for Invasive Species Research.</title>
        <authorList>
            <person name="McCartney M.A."/>
            <person name="Auch B."/>
            <person name="Kono T."/>
            <person name="Mallez S."/>
            <person name="Zhang Y."/>
            <person name="Obille A."/>
            <person name="Becker A."/>
            <person name="Abrahante J.E."/>
            <person name="Garbe J."/>
            <person name="Badalamenti J.P."/>
            <person name="Herman A."/>
            <person name="Mangelson H."/>
            <person name="Liachko I."/>
            <person name="Sullivan S."/>
            <person name="Sone E.D."/>
            <person name="Koren S."/>
            <person name="Silverstein K.A.T."/>
            <person name="Beckman K.B."/>
            <person name="Gohl D.M."/>
        </authorList>
    </citation>
    <scope>NUCLEOTIDE SEQUENCE</scope>
    <source>
        <strain evidence="3">Duluth1</strain>
        <tissue evidence="3">Whole animal</tissue>
    </source>
</reference>
<dbReference type="PANTHER" id="PTHR46518">
    <property type="entry name" value="COILED-COIL DOMAIN-CONTAINING PROTEIN 151"/>
    <property type="match status" value="1"/>
</dbReference>
<evidence type="ECO:0000256" key="1">
    <source>
        <dbReference type="SAM" id="Coils"/>
    </source>
</evidence>
<dbReference type="OrthoDB" id="10255247at2759"/>
<dbReference type="PANTHER" id="PTHR46518:SF1">
    <property type="entry name" value="OUTER DYNEIN ARM-DOCKING COMPLEX SUBUNIT 3"/>
    <property type="match status" value="1"/>
</dbReference>
<dbReference type="GO" id="GO:0035253">
    <property type="term" value="C:ciliary rootlet"/>
    <property type="evidence" value="ECO:0007669"/>
    <property type="project" value="TreeGrafter"/>
</dbReference>
<dbReference type="Proteomes" id="UP000828390">
    <property type="component" value="Unassembled WGS sequence"/>
</dbReference>
<dbReference type="GO" id="GO:0003341">
    <property type="term" value="P:cilium movement"/>
    <property type="evidence" value="ECO:0007669"/>
    <property type="project" value="InterPro"/>
</dbReference>
<gene>
    <name evidence="3" type="ORF">DPMN_145070</name>
</gene>
<feature type="coiled-coil region" evidence="1">
    <location>
        <begin position="197"/>
        <end position="259"/>
    </location>
</feature>
<comment type="caution">
    <text evidence="3">The sequence shown here is derived from an EMBL/GenBank/DDBJ whole genome shotgun (WGS) entry which is preliminary data.</text>
</comment>